<protein>
    <recommendedName>
        <fullName evidence="3">Flavodoxin-like fold domain-containing protein</fullName>
    </recommendedName>
</protein>
<dbReference type="OrthoDB" id="9798454at2"/>
<accession>A0A127F9D1</accession>
<name>A0A127F9D1_STEDE</name>
<dbReference type="EMBL" id="CP011971">
    <property type="protein sequence ID" value="AMN47026.1"/>
    <property type="molecule type" value="Genomic_DNA"/>
</dbReference>
<keyword evidence="5" id="KW-1185">Reference proteome</keyword>
<dbReference type="STRING" id="465721.ACG33_07935"/>
<dbReference type="Pfam" id="PF02525">
    <property type="entry name" value="Flavodoxin_2"/>
    <property type="match status" value="1"/>
</dbReference>
<evidence type="ECO:0000313" key="4">
    <source>
        <dbReference type="EMBL" id="AMN47026.1"/>
    </source>
</evidence>
<dbReference type="Proteomes" id="UP000070250">
    <property type="component" value="Chromosome"/>
</dbReference>
<feature type="domain" description="Flavodoxin-like fold" evidence="3">
    <location>
        <begin position="4"/>
        <end position="185"/>
    </location>
</feature>
<dbReference type="InterPro" id="IPR003680">
    <property type="entry name" value="Flavodoxin_fold"/>
</dbReference>
<dbReference type="InterPro" id="IPR051545">
    <property type="entry name" value="NAD(P)H_dehydrogenase_qn"/>
</dbReference>
<dbReference type="AlphaFoldDB" id="A0A127F9D1"/>
<dbReference type="PANTHER" id="PTHR10204:SF34">
    <property type="entry name" value="NAD(P)H DEHYDROGENASE [QUINONE] 1 ISOFORM 1"/>
    <property type="match status" value="1"/>
</dbReference>
<organism evidence="4 5">
    <name type="scientific">Steroidobacter denitrificans</name>
    <dbReference type="NCBI Taxonomy" id="465721"/>
    <lineage>
        <taxon>Bacteria</taxon>
        <taxon>Pseudomonadati</taxon>
        <taxon>Pseudomonadota</taxon>
        <taxon>Gammaproteobacteria</taxon>
        <taxon>Steroidobacterales</taxon>
        <taxon>Steroidobacteraceae</taxon>
        <taxon>Steroidobacter</taxon>
    </lineage>
</organism>
<dbReference type="PANTHER" id="PTHR10204">
    <property type="entry name" value="NAD P H OXIDOREDUCTASE-RELATED"/>
    <property type="match status" value="1"/>
</dbReference>
<reference evidence="4 5" key="1">
    <citation type="submission" date="2015-06" db="EMBL/GenBank/DDBJ databases">
        <title>A Comprehensive Approach to Explore the Metabolic and Phylogenetic Diversity of Bacterial Steroid Degradation in the Environment: Testosterone as an Example.</title>
        <authorList>
            <person name="Yang F.-C."/>
            <person name="Chen Y.-L."/>
            <person name="Yu C.-P."/>
            <person name="Tang S.-L."/>
            <person name="Wang P.-H."/>
            <person name="Ismail W."/>
            <person name="Wang C.-H."/>
            <person name="Yang C.-Y."/>
            <person name="Chiang Y.-R."/>
        </authorList>
    </citation>
    <scope>NUCLEOTIDE SEQUENCE [LARGE SCALE GENOMIC DNA]</scope>
    <source>
        <strain evidence="4 5">DSM 18526</strain>
    </source>
</reference>
<keyword evidence="2" id="KW-0560">Oxidoreductase</keyword>
<sequence length="194" mass="22050">MTRNILILDGHPDADEERYIHALAKAYHAGAAQVGHDILTIRLADIEFSLLRTQADYERGEPSEAVRQVQHAFDWADHVVLLFPLWLMSPPAALKALLEQTLRPGFAFSTETPGRAPVKFLTGKSARIIVTMGMPVFVYRWYFRAHSLRALRSILRFVGFRRTRATLIGSIGTLPAEKREQRLQEVRILGRKGY</sequence>
<gene>
    <name evidence="4" type="ORF">ACG33_07935</name>
</gene>
<dbReference type="InterPro" id="IPR029039">
    <property type="entry name" value="Flavoprotein-like_sf"/>
</dbReference>
<evidence type="ECO:0000259" key="3">
    <source>
        <dbReference type="Pfam" id="PF02525"/>
    </source>
</evidence>
<dbReference type="GO" id="GO:0005829">
    <property type="term" value="C:cytosol"/>
    <property type="evidence" value="ECO:0007669"/>
    <property type="project" value="TreeGrafter"/>
</dbReference>
<dbReference type="GO" id="GO:0003955">
    <property type="term" value="F:NAD(P)H dehydrogenase (quinone) activity"/>
    <property type="evidence" value="ECO:0007669"/>
    <property type="project" value="TreeGrafter"/>
</dbReference>
<dbReference type="KEGG" id="sdf:ACG33_07935"/>
<evidence type="ECO:0000256" key="1">
    <source>
        <dbReference type="ARBA" id="ARBA00006252"/>
    </source>
</evidence>
<evidence type="ECO:0000313" key="5">
    <source>
        <dbReference type="Proteomes" id="UP000070250"/>
    </source>
</evidence>
<dbReference type="SUPFAM" id="SSF52218">
    <property type="entry name" value="Flavoproteins"/>
    <property type="match status" value="1"/>
</dbReference>
<dbReference type="Gene3D" id="3.40.50.360">
    <property type="match status" value="1"/>
</dbReference>
<comment type="similarity">
    <text evidence="1">Belongs to the NAD(P)H dehydrogenase (quinone) family.</text>
</comment>
<proteinExistence type="inferred from homology"/>
<evidence type="ECO:0000256" key="2">
    <source>
        <dbReference type="ARBA" id="ARBA00023002"/>
    </source>
</evidence>
<dbReference type="RefSeq" id="WP_066920189.1">
    <property type="nucleotide sequence ID" value="NZ_CP011971.1"/>
</dbReference>